<gene>
    <name evidence="2" type="ORF">E2C04_12325</name>
</gene>
<sequence length="381" mass="39189">MRRWALVVLVPLALVTVVAMVLLWPGAVEREDQTPGAGQARGTVVSVDEVTCSEELADEVNGCGTATVEVTEVTEVDDGDDQGDPVQVGESVEVALPNGPGAPRIDVGDDVLMIHMATPDGRTFDVVDHQRGAQMWVLAAAFALAVVAFGRWRGVTSLAGLALTFAVLLWFVVPGILGGESPIVMALVGSAFIVLSVMYLTHGIGMVTTVAMLGTIASLALTGALAWLAVEGLHLTGVTDDISTTVGMDLGVDMRGLLLAGIVIGSLGVLDDVTVTQSATVAELARANPAYGTGHLYRAAARVGRAHIASVINTIILAYAGSTLPLLVLIVASNPSIADVVSDQVLAQEIVRSAVATIGLIAAVPLTTLLAAVVAARLARD</sequence>
<keyword evidence="1" id="KW-0472">Membrane</keyword>
<dbReference type="EMBL" id="CP038462">
    <property type="protein sequence ID" value="QCC78754.1"/>
    <property type="molecule type" value="Genomic_DNA"/>
</dbReference>
<dbReference type="PANTHER" id="PTHR41771:SF1">
    <property type="entry name" value="MEMBRANE PROTEIN"/>
    <property type="match status" value="1"/>
</dbReference>
<keyword evidence="1" id="KW-0812">Transmembrane</keyword>
<feature type="transmembrane region" description="Helical" evidence="1">
    <location>
        <begin position="157"/>
        <end position="177"/>
    </location>
</feature>
<dbReference type="InterPro" id="IPR012507">
    <property type="entry name" value="YibE_F"/>
</dbReference>
<organism evidence="2 3">
    <name type="scientific">Nocardioides daphniae</name>
    <dbReference type="NCBI Taxonomy" id="402297"/>
    <lineage>
        <taxon>Bacteria</taxon>
        <taxon>Bacillati</taxon>
        <taxon>Actinomycetota</taxon>
        <taxon>Actinomycetes</taxon>
        <taxon>Propionibacteriales</taxon>
        <taxon>Nocardioidaceae</taxon>
        <taxon>Nocardioides</taxon>
    </lineage>
</organism>
<reference evidence="2 3" key="1">
    <citation type="journal article" date="2008" name="Int. J. Syst. Evol. Microbiol.">
        <title>Nocardioides daphniae sp. nov., isolated from Daphnia cucullata (Crustacea: Cladocera).</title>
        <authorList>
            <person name="Toth E.M."/>
            <person name="Keki Z."/>
            <person name="Homonnay Z.G."/>
            <person name="Borsodi A.K."/>
            <person name="Marialigeti K."/>
            <person name="Schumann P."/>
        </authorList>
    </citation>
    <scope>NUCLEOTIDE SEQUENCE [LARGE SCALE GENOMIC DNA]</scope>
    <source>
        <strain evidence="2 3">JCM 16608</strain>
    </source>
</reference>
<feature type="transmembrane region" description="Helical" evidence="1">
    <location>
        <begin position="183"/>
        <end position="200"/>
    </location>
</feature>
<feature type="transmembrane region" description="Helical" evidence="1">
    <location>
        <begin position="250"/>
        <end position="270"/>
    </location>
</feature>
<accession>A0A4P7UFY1</accession>
<evidence type="ECO:0000313" key="3">
    <source>
        <dbReference type="Proteomes" id="UP000297025"/>
    </source>
</evidence>
<dbReference type="KEGG" id="ndp:E2C04_12325"/>
<feature type="transmembrane region" description="Helical" evidence="1">
    <location>
        <begin position="207"/>
        <end position="230"/>
    </location>
</feature>
<dbReference type="PANTHER" id="PTHR41771">
    <property type="entry name" value="MEMBRANE PROTEIN-RELATED"/>
    <property type="match status" value="1"/>
</dbReference>
<evidence type="ECO:0000256" key="1">
    <source>
        <dbReference type="SAM" id="Phobius"/>
    </source>
</evidence>
<feature type="transmembrane region" description="Helical" evidence="1">
    <location>
        <begin position="353"/>
        <end position="376"/>
    </location>
</feature>
<dbReference type="Pfam" id="PF07907">
    <property type="entry name" value="YibE_F"/>
    <property type="match status" value="1"/>
</dbReference>
<feature type="transmembrane region" description="Helical" evidence="1">
    <location>
        <begin position="308"/>
        <end position="333"/>
    </location>
</feature>
<protein>
    <submittedName>
        <fullName evidence="2">YibE/F family protein</fullName>
    </submittedName>
</protein>
<dbReference type="OrthoDB" id="5846312at2"/>
<proteinExistence type="predicted"/>
<dbReference type="Proteomes" id="UP000297025">
    <property type="component" value="Chromosome"/>
</dbReference>
<feature type="transmembrane region" description="Helical" evidence="1">
    <location>
        <begin position="133"/>
        <end position="150"/>
    </location>
</feature>
<keyword evidence="1" id="KW-1133">Transmembrane helix</keyword>
<name>A0A4P7UFY1_9ACTN</name>
<dbReference type="AlphaFoldDB" id="A0A4P7UFY1"/>
<evidence type="ECO:0000313" key="2">
    <source>
        <dbReference type="EMBL" id="QCC78754.1"/>
    </source>
</evidence>